<evidence type="ECO:0000313" key="9">
    <source>
        <dbReference type="Proteomes" id="UP001379945"/>
    </source>
</evidence>
<feature type="domain" description="Pseudouridine synthase I TruA alpha/beta" evidence="7">
    <location>
        <begin position="176"/>
        <end position="278"/>
    </location>
</feature>
<dbReference type="InterPro" id="IPR020097">
    <property type="entry name" value="PsdUridine_synth_TruA_a/b_dom"/>
</dbReference>
<comment type="function">
    <text evidence="4">Formation of pseudouridine at positions 38, 39 and 40 in the anticodon stem and loop of transfer RNAs.</text>
</comment>
<keyword evidence="3 4" id="KW-0413">Isomerase</keyword>
<dbReference type="SUPFAM" id="SSF55120">
    <property type="entry name" value="Pseudouridine synthase"/>
    <property type="match status" value="1"/>
</dbReference>
<feature type="domain" description="Pseudouridine synthase I TruA alpha/beta" evidence="7">
    <location>
        <begin position="42"/>
        <end position="135"/>
    </location>
</feature>
<dbReference type="InterPro" id="IPR020094">
    <property type="entry name" value="TruA/RsuA/RluB/E/F_N"/>
</dbReference>
<dbReference type="GO" id="GO:0160147">
    <property type="term" value="F:tRNA pseudouridine(38-40) synthase activity"/>
    <property type="evidence" value="ECO:0007669"/>
    <property type="project" value="UniProtKB-EC"/>
</dbReference>
<evidence type="ECO:0000256" key="6">
    <source>
        <dbReference type="SAM" id="MobiDB-lite"/>
    </source>
</evidence>
<dbReference type="Gene3D" id="3.30.70.580">
    <property type="entry name" value="Pseudouridine synthase I, catalytic domain, N-terminal subdomain"/>
    <property type="match status" value="1"/>
</dbReference>
<dbReference type="EMBL" id="JBBUTI010000013">
    <property type="protein sequence ID" value="MEK8048089.1"/>
    <property type="molecule type" value="Genomic_DNA"/>
</dbReference>
<name>A0ABU9C874_9BURK</name>
<dbReference type="PANTHER" id="PTHR11142">
    <property type="entry name" value="PSEUDOURIDYLATE SYNTHASE"/>
    <property type="match status" value="1"/>
</dbReference>
<evidence type="ECO:0000256" key="4">
    <source>
        <dbReference type="HAMAP-Rule" id="MF_00171"/>
    </source>
</evidence>
<feature type="region of interest" description="Disordered" evidence="6">
    <location>
        <begin position="1"/>
        <end position="33"/>
    </location>
</feature>
<reference evidence="8 9" key="1">
    <citation type="submission" date="2024-04" db="EMBL/GenBank/DDBJ databases">
        <title>Novel species of the genus Ideonella isolated from streams.</title>
        <authorList>
            <person name="Lu H."/>
        </authorList>
    </citation>
    <scope>NUCLEOTIDE SEQUENCE [LARGE SCALE GENOMIC DNA]</scope>
    <source>
        <strain evidence="8 9">LYT19W</strain>
    </source>
</reference>
<sequence>MSSEPTPESRASDARLPEALSPDTAAPDAPPATTRRIALGVAYRGENYHGWQSQPDGRTVQDHLEAALSQFAAMPVTTLCAGRTDTGVHGLNQVVHFDTPLNREPFSWVRGTNRYLPKDIAVQWCHEVPRSFHARNSARGRHYRYLLVESAVRPAIETRGCGWVFRPLNGDAMREAAAHLIGEHDFSSFRSIDCQALSPVKQLRQIEISQRGAYWRFDVEGSAFLHHMVRNIMGCLIAVGTGTRSPGWLLEVLNARSRQVAAPTFAADGLYFVGPVYDAELNLPVHTAAMDWLP</sequence>
<comment type="catalytic activity">
    <reaction evidence="4 5">
        <text>uridine(38/39/40) in tRNA = pseudouridine(38/39/40) in tRNA</text>
        <dbReference type="Rhea" id="RHEA:22376"/>
        <dbReference type="Rhea" id="RHEA-COMP:10085"/>
        <dbReference type="Rhea" id="RHEA-COMP:10087"/>
        <dbReference type="ChEBI" id="CHEBI:65314"/>
        <dbReference type="ChEBI" id="CHEBI:65315"/>
        <dbReference type="EC" id="5.4.99.12"/>
    </reaction>
</comment>
<feature type="binding site" evidence="4">
    <location>
        <position position="143"/>
    </location>
    <ligand>
        <name>substrate</name>
    </ligand>
</feature>
<gene>
    <name evidence="4 8" type="primary">truA</name>
    <name evidence="8" type="ORF">AACH00_17140</name>
</gene>
<feature type="compositionally biased region" description="Low complexity" evidence="6">
    <location>
        <begin position="22"/>
        <end position="33"/>
    </location>
</feature>
<dbReference type="InterPro" id="IPR001406">
    <property type="entry name" value="PsdUridine_synth_TruA"/>
</dbReference>
<dbReference type="PANTHER" id="PTHR11142:SF0">
    <property type="entry name" value="TRNA PSEUDOURIDINE SYNTHASE-LIKE 1"/>
    <property type="match status" value="1"/>
</dbReference>
<accession>A0ABU9C874</accession>
<dbReference type="Pfam" id="PF01416">
    <property type="entry name" value="PseudoU_synth_1"/>
    <property type="match status" value="2"/>
</dbReference>
<dbReference type="Gene3D" id="3.30.70.660">
    <property type="entry name" value="Pseudouridine synthase I, catalytic domain, C-terminal subdomain"/>
    <property type="match status" value="1"/>
</dbReference>
<comment type="caution">
    <text evidence="4">Lacks conserved residue(s) required for the propagation of feature annotation.</text>
</comment>
<keyword evidence="2 4" id="KW-0819">tRNA processing</keyword>
<evidence type="ECO:0000259" key="7">
    <source>
        <dbReference type="Pfam" id="PF01416"/>
    </source>
</evidence>
<proteinExistence type="inferred from homology"/>
<protein>
    <recommendedName>
        <fullName evidence="4">tRNA pseudouridine synthase A</fullName>
        <ecNumber evidence="4">5.4.99.12</ecNumber>
    </recommendedName>
    <alternativeName>
        <fullName evidence="4">tRNA pseudouridine(38-40) synthase</fullName>
    </alternativeName>
    <alternativeName>
        <fullName evidence="4">tRNA pseudouridylate synthase I</fullName>
    </alternativeName>
    <alternativeName>
        <fullName evidence="4">tRNA-uridine isomerase I</fullName>
    </alternativeName>
</protein>
<feature type="active site" description="Nucleophile" evidence="4">
    <location>
        <position position="85"/>
    </location>
</feature>
<evidence type="ECO:0000256" key="1">
    <source>
        <dbReference type="ARBA" id="ARBA00009375"/>
    </source>
</evidence>
<evidence type="ECO:0000256" key="5">
    <source>
        <dbReference type="RuleBase" id="RU003792"/>
    </source>
</evidence>
<comment type="similarity">
    <text evidence="1 4 5">Belongs to the tRNA pseudouridine synthase TruA family.</text>
</comment>
<dbReference type="RefSeq" id="WP_341400402.1">
    <property type="nucleotide sequence ID" value="NZ_JBBUTI010000013.1"/>
</dbReference>
<dbReference type="Proteomes" id="UP001379945">
    <property type="component" value="Unassembled WGS sequence"/>
</dbReference>
<comment type="caution">
    <text evidence="8">The sequence shown here is derived from an EMBL/GenBank/DDBJ whole genome shotgun (WGS) entry which is preliminary data.</text>
</comment>
<evidence type="ECO:0000256" key="3">
    <source>
        <dbReference type="ARBA" id="ARBA00023235"/>
    </source>
</evidence>
<organism evidence="8 9">
    <name type="scientific">Ideonella margarita</name>
    <dbReference type="NCBI Taxonomy" id="2984191"/>
    <lineage>
        <taxon>Bacteria</taxon>
        <taxon>Pseudomonadati</taxon>
        <taxon>Pseudomonadota</taxon>
        <taxon>Betaproteobacteria</taxon>
        <taxon>Burkholderiales</taxon>
        <taxon>Sphaerotilaceae</taxon>
        <taxon>Ideonella</taxon>
    </lineage>
</organism>
<dbReference type="HAMAP" id="MF_00171">
    <property type="entry name" value="TruA"/>
    <property type="match status" value="1"/>
</dbReference>
<dbReference type="PIRSF" id="PIRSF001430">
    <property type="entry name" value="tRNA_psdUrid_synth"/>
    <property type="match status" value="1"/>
</dbReference>
<dbReference type="CDD" id="cd02570">
    <property type="entry name" value="PseudoU_synth_EcTruA"/>
    <property type="match status" value="1"/>
</dbReference>
<dbReference type="EC" id="5.4.99.12" evidence="4"/>
<evidence type="ECO:0000256" key="2">
    <source>
        <dbReference type="ARBA" id="ARBA00022694"/>
    </source>
</evidence>
<evidence type="ECO:0000313" key="8">
    <source>
        <dbReference type="EMBL" id="MEK8048089.1"/>
    </source>
</evidence>
<dbReference type="InterPro" id="IPR020095">
    <property type="entry name" value="PsdUridine_synth_TruA_C"/>
</dbReference>
<comment type="subunit">
    <text evidence="4">Homodimer.</text>
</comment>
<dbReference type="NCBIfam" id="TIGR00071">
    <property type="entry name" value="hisT_truA"/>
    <property type="match status" value="1"/>
</dbReference>
<dbReference type="InterPro" id="IPR020103">
    <property type="entry name" value="PsdUridine_synth_cat_dom_sf"/>
</dbReference>
<keyword evidence="9" id="KW-1185">Reference proteome</keyword>